<proteinExistence type="predicted"/>
<gene>
    <name evidence="3" type="ORF">LSH36_578g00019</name>
</gene>
<accession>A0AAD9J5B4</accession>
<keyword evidence="4" id="KW-1185">Reference proteome</keyword>
<dbReference type="AlphaFoldDB" id="A0AAD9J5B4"/>
<feature type="region of interest" description="Disordered" evidence="1">
    <location>
        <begin position="1077"/>
        <end position="1100"/>
    </location>
</feature>
<comment type="caution">
    <text evidence="3">The sequence shown here is derived from an EMBL/GenBank/DDBJ whole genome shotgun (WGS) entry which is preliminary data.</text>
</comment>
<evidence type="ECO:0000256" key="1">
    <source>
        <dbReference type="SAM" id="MobiDB-lite"/>
    </source>
</evidence>
<organism evidence="3 4">
    <name type="scientific">Paralvinella palmiformis</name>
    <dbReference type="NCBI Taxonomy" id="53620"/>
    <lineage>
        <taxon>Eukaryota</taxon>
        <taxon>Metazoa</taxon>
        <taxon>Spiralia</taxon>
        <taxon>Lophotrochozoa</taxon>
        <taxon>Annelida</taxon>
        <taxon>Polychaeta</taxon>
        <taxon>Sedentaria</taxon>
        <taxon>Canalipalpata</taxon>
        <taxon>Terebellida</taxon>
        <taxon>Terebelliformia</taxon>
        <taxon>Alvinellidae</taxon>
        <taxon>Paralvinella</taxon>
    </lineage>
</organism>
<dbReference type="PANTHER" id="PTHR47595">
    <property type="entry name" value="HEAT SHOCK 70 KDA PROTEIN 14"/>
    <property type="match status" value="1"/>
</dbReference>
<evidence type="ECO:0000259" key="2">
    <source>
        <dbReference type="Pfam" id="PF13837"/>
    </source>
</evidence>
<sequence length="1164" mass="133721">MAGTRLDIMQTVKLQVDGVIHNIALSSTAAAKLIAGDPDMVNAVVSAIKLTKEKSENVVDSSEPLMETSSDIAEVSSECVTDVQSNSMEQDSSDYLVEQLEYFIPHASEQLDQTTAGDLVDPVTEAQAFSVSEALPLTCSEEAPNADNLLVHSSEEFKWTESGTTSFLEQYKLMAHRFNNGRERKSHLWQELSLVMEGLGHAVTGPQLDWKWKSLRSRFRKARDGRTPTENFIYYEAMKELFALEEMANALPPVLQQSMMSNDGTNGGIMIWSEEATRHLISQYKLREERFRDGIEKKKLLWNEISEVLKSVGVTCTGEQAEGKWKSLLRAFRKAKTLGLQKKAFPFFTEMSEIEEVVESSELDYTAESQEQAVEGIWLCGGCCTTIVLLDQYTRRQQRFSGDEKKKSLWLEITEALNQAGFLCTSEQVVGKWKTLVRAFRKAQSSEQSRLRFGFYEKMHELIGDQAAEVTEQELTEQVKEAPKLSAERKRDLWTEISAALRANGYGFTTDQVENKWKSLYRRYKKAKCSRQTAERFPYFEAMEELAQFYDKTESHVAVDGLWTAEAVWSFLHLLDERQSVYGKISRGLWEDIAVSLRDKGFTFTADQIQHRWKILVKEFRKAAGLKRPEEKLVYFSLIKELIEKGCLDDVITDTGIRCNCGRIRKSYDDHPDGCLICLGCTINNKCPDCSKWPQTKWNRITHHQNKQGSSSSISGKIESVDGDCIWPHRATEIFLETCHRQKMKLVEKRKHGLWEEISEELQVNGFDLSTEQVENKWKSLYRKYKKAKMVDKRNKSFPYFDQMMELVEYFEKKADDLAVDDKWSPDAIELLINEYTARRRKYGLDESERLWAQVTAVLQVKGFDFIPDQVQYRWEMLLTLYRKASRSPKPQQYFSFYDLMKDAVANKAEGECEKELVPDHEKDLTVVSDTGQHLADEHLNHCLYGEMKSFDKHPDGCLSCLSCSEGNFSKWTTEAVQILFDEYDLQKDRFQNECDDLLWPEITEVLESKGYDFTTDELEIKWRELRGNLVETDSTLEAESEKRLTTVVGQAENTSYNRRSSLRLRAKPKRKYPLDVILSDGSNSKHSESGGTRKAASTKQNIAATYTSQGCLRSSGATDLKRFLRNFVQKQIEVEDRSFKRLKTVHENKMKSLHELLSSLDGK</sequence>
<feature type="domain" description="Myb/SANT-like DNA-binding" evidence="2">
    <location>
        <begin position="158"/>
        <end position="241"/>
    </location>
</feature>
<feature type="domain" description="Myb/SANT-like DNA-binding" evidence="2">
    <location>
        <begin position="822"/>
        <end position="902"/>
    </location>
</feature>
<dbReference type="Proteomes" id="UP001208570">
    <property type="component" value="Unassembled WGS sequence"/>
</dbReference>
<evidence type="ECO:0000313" key="4">
    <source>
        <dbReference type="Proteomes" id="UP001208570"/>
    </source>
</evidence>
<evidence type="ECO:0000313" key="3">
    <source>
        <dbReference type="EMBL" id="KAK2146926.1"/>
    </source>
</evidence>
<feature type="domain" description="Myb/SANT-like DNA-binding" evidence="2">
    <location>
        <begin position="486"/>
        <end position="546"/>
    </location>
</feature>
<dbReference type="EMBL" id="JAODUP010000578">
    <property type="protein sequence ID" value="KAK2146926.1"/>
    <property type="molecule type" value="Genomic_DNA"/>
</dbReference>
<feature type="domain" description="Myb/SANT-like DNA-binding" evidence="2">
    <location>
        <begin position="388"/>
        <end position="462"/>
    </location>
</feature>
<name>A0AAD9J5B4_9ANNE</name>
<dbReference type="SMART" id="SM00595">
    <property type="entry name" value="MADF"/>
    <property type="match status" value="4"/>
</dbReference>
<feature type="domain" description="Myb/SANT-like DNA-binding" evidence="2">
    <location>
        <begin position="272"/>
        <end position="354"/>
    </location>
</feature>
<dbReference type="Gene3D" id="1.10.10.60">
    <property type="entry name" value="Homeodomain-like"/>
    <property type="match status" value="6"/>
</dbReference>
<feature type="domain" description="Myb/SANT-like DNA-binding" evidence="2">
    <location>
        <begin position="563"/>
        <end position="641"/>
    </location>
</feature>
<dbReference type="Pfam" id="PF13837">
    <property type="entry name" value="Myb_DNA-bind_4"/>
    <property type="match status" value="7"/>
</dbReference>
<dbReference type="PANTHER" id="PTHR47595:SF1">
    <property type="entry name" value="MYB_SANT-LIKE DNA-BINDING DOMAIN-CONTAINING PROTEIN"/>
    <property type="match status" value="1"/>
</dbReference>
<reference evidence="3" key="1">
    <citation type="journal article" date="2023" name="Mol. Biol. Evol.">
        <title>Third-Generation Sequencing Reveals the Adaptive Role of the Epigenome in Three Deep-Sea Polychaetes.</title>
        <authorList>
            <person name="Perez M."/>
            <person name="Aroh O."/>
            <person name="Sun Y."/>
            <person name="Lan Y."/>
            <person name="Juniper S.K."/>
            <person name="Young C.R."/>
            <person name="Angers B."/>
            <person name="Qian P.Y."/>
        </authorList>
    </citation>
    <scope>NUCLEOTIDE SEQUENCE</scope>
    <source>
        <strain evidence="3">P08H-3</strain>
    </source>
</reference>
<dbReference type="InterPro" id="IPR044822">
    <property type="entry name" value="Myb_DNA-bind_4"/>
</dbReference>
<protein>
    <recommendedName>
        <fullName evidence="2">Myb/SANT-like DNA-binding domain-containing protein</fullName>
    </recommendedName>
</protein>
<feature type="domain" description="Myb/SANT-like DNA-binding" evidence="2">
    <location>
        <begin position="726"/>
        <end position="807"/>
    </location>
</feature>